<evidence type="ECO:0000256" key="6">
    <source>
        <dbReference type="SAM" id="Phobius"/>
    </source>
</evidence>
<dbReference type="GeneID" id="62195907"/>
<comment type="subcellular location">
    <subcellularLocation>
        <location evidence="1">Membrane</location>
        <topology evidence="1">Multi-pass membrane protein</topology>
    </subcellularLocation>
</comment>
<feature type="region of interest" description="Disordered" evidence="5">
    <location>
        <begin position="74"/>
        <end position="120"/>
    </location>
</feature>
<reference evidence="8" key="1">
    <citation type="submission" date="2020-10" db="EMBL/GenBank/DDBJ databases">
        <authorList>
            <person name="Roach M.J.R."/>
        </authorList>
    </citation>
    <scope>NUCLEOTIDE SEQUENCE</scope>
    <source>
        <strain evidence="8">CBS 1945</strain>
    </source>
</reference>
<dbReference type="PANTHER" id="PTHR28304:SF2">
    <property type="entry name" value="PEROXISOMAL MEMBRANE PROTEIN PEX29"/>
    <property type="match status" value="1"/>
</dbReference>
<organism evidence="8 9">
    <name type="scientific">Eeniella nana</name>
    <name type="common">Yeast</name>
    <name type="synonym">Brettanomyces nanus</name>
    <dbReference type="NCBI Taxonomy" id="13502"/>
    <lineage>
        <taxon>Eukaryota</taxon>
        <taxon>Fungi</taxon>
        <taxon>Dikarya</taxon>
        <taxon>Ascomycota</taxon>
        <taxon>Saccharomycotina</taxon>
        <taxon>Pichiomycetes</taxon>
        <taxon>Pichiales</taxon>
        <taxon>Pichiaceae</taxon>
        <taxon>Brettanomyces</taxon>
    </lineage>
</organism>
<dbReference type="KEGG" id="bnn:FOA43_002506"/>
<dbReference type="EMBL" id="CP064813">
    <property type="protein sequence ID" value="QPG75161.1"/>
    <property type="molecule type" value="Genomic_DNA"/>
</dbReference>
<keyword evidence="4 6" id="KW-0472">Membrane</keyword>
<proteinExistence type="predicted"/>
<feature type="region of interest" description="Disordered" evidence="5">
    <location>
        <begin position="1"/>
        <end position="30"/>
    </location>
</feature>
<feature type="transmembrane region" description="Helical" evidence="6">
    <location>
        <begin position="213"/>
        <end position="230"/>
    </location>
</feature>
<feature type="region of interest" description="Disordered" evidence="5">
    <location>
        <begin position="639"/>
        <end position="666"/>
    </location>
</feature>
<evidence type="ECO:0000256" key="5">
    <source>
        <dbReference type="SAM" id="MobiDB-lite"/>
    </source>
</evidence>
<accession>A0A875S055</accession>
<dbReference type="GO" id="GO:0005778">
    <property type="term" value="C:peroxisomal membrane"/>
    <property type="evidence" value="ECO:0007669"/>
    <property type="project" value="UniProtKB-ARBA"/>
</dbReference>
<feature type="transmembrane region" description="Helical" evidence="6">
    <location>
        <begin position="236"/>
        <end position="262"/>
    </location>
</feature>
<dbReference type="RefSeq" id="XP_038778726.1">
    <property type="nucleotide sequence ID" value="XM_038922798.1"/>
</dbReference>
<feature type="compositionally biased region" description="Basic residues" evidence="5">
    <location>
        <begin position="95"/>
        <end position="104"/>
    </location>
</feature>
<evidence type="ECO:0000256" key="3">
    <source>
        <dbReference type="ARBA" id="ARBA00022989"/>
    </source>
</evidence>
<feature type="domain" description="TECPR1-like DysF" evidence="7">
    <location>
        <begin position="197"/>
        <end position="491"/>
    </location>
</feature>
<keyword evidence="3 6" id="KW-1133">Transmembrane helix</keyword>
<dbReference type="Pfam" id="PF06398">
    <property type="entry name" value="Pex24p"/>
    <property type="match status" value="1"/>
</dbReference>
<feature type="transmembrane region" description="Helical" evidence="6">
    <location>
        <begin position="339"/>
        <end position="360"/>
    </location>
</feature>
<dbReference type="InterPro" id="IPR052816">
    <property type="entry name" value="Peroxisomal_Membrane_PEX28-32"/>
</dbReference>
<keyword evidence="2 6" id="KW-0812">Transmembrane</keyword>
<sequence length="666" mass="74783">MANSVASPVNEGLSDKPDPTNHSETSSILNSTATTSSYPYFASTSSLLHHHVMPSNSNTDRLTKSTSSFLDELFGTGKSKTEGSTPKKSLGGGKASKKPNKRSKSPATKGSFAGARGDSSVSTAISGISPVSNIVSSTEIGNPDSAEGLVQTYTQQMADKFMQRIINMAMPNTTTQDERELESVLSRIEMQKSRPPLNVQAISKNSIALLQRLSIPFCIIDQIIVIFNWSNPVYTLSLLFLTTLMILKPITIVTFPLFMLCYQVILPAFIRRHPIDPVDGSLALGPQLNSIEYPKPVPELSREFLLNVTDLQNHVLIYVISWNYVNRWIIKYLYFKDEFFSTFVFMVTFCLALFLCFFGTPLLLLLLPVLKVAAVALVWCFTVALHPKNRTQILEWMYSEDTRLRVLTMTNRLDSKLAKELDWRESKEICQLEIFELQVMDSESKIWQPVCFTDDIYPMNSYIRLSNMPINGCSSLSNISPPEGWRFIDEKSVGSSHKMTKSSSAFSQLGKSNEDESGNAAAEFTDFKVTAATISALTPASTPDLSTLKRHRKTPSNEKGGFSAAKALDGWYLDLRPNSWVQQNYLDGVLDVDEDSKWCYDKVSTESGATIRGDFRRRRWIRYCIRSIWSEEINDDIGDQSNVEEDFERSQIEDDNEDDYVGNDTK</sequence>
<evidence type="ECO:0000313" key="9">
    <source>
        <dbReference type="Proteomes" id="UP000662931"/>
    </source>
</evidence>
<gene>
    <name evidence="8" type="ORF">FOA43_002506</name>
</gene>
<dbReference type="OrthoDB" id="74314at2759"/>
<feature type="transmembrane region" description="Helical" evidence="6">
    <location>
        <begin position="366"/>
        <end position="385"/>
    </location>
</feature>
<dbReference type="GO" id="GO:0007031">
    <property type="term" value="P:peroxisome organization"/>
    <property type="evidence" value="ECO:0007669"/>
    <property type="project" value="TreeGrafter"/>
</dbReference>
<evidence type="ECO:0000256" key="4">
    <source>
        <dbReference type="ARBA" id="ARBA00023136"/>
    </source>
</evidence>
<dbReference type="Proteomes" id="UP000662931">
    <property type="component" value="Chromosome 2"/>
</dbReference>
<keyword evidence="9" id="KW-1185">Reference proteome</keyword>
<dbReference type="InterPro" id="IPR010482">
    <property type="entry name" value="TECPR1-like_DysF"/>
</dbReference>
<dbReference type="AlphaFoldDB" id="A0A875S055"/>
<name>A0A875S055_EENNA</name>
<protein>
    <recommendedName>
        <fullName evidence="7">TECPR1-like DysF domain-containing protein</fullName>
    </recommendedName>
</protein>
<evidence type="ECO:0000256" key="2">
    <source>
        <dbReference type="ARBA" id="ARBA00022692"/>
    </source>
</evidence>
<dbReference type="PANTHER" id="PTHR28304">
    <property type="entry name" value="PEROXISOMAL MEMBRANE PROTEIN PEX29"/>
    <property type="match status" value="1"/>
</dbReference>
<evidence type="ECO:0000313" key="8">
    <source>
        <dbReference type="EMBL" id="QPG75161.1"/>
    </source>
</evidence>
<evidence type="ECO:0000256" key="1">
    <source>
        <dbReference type="ARBA" id="ARBA00004141"/>
    </source>
</evidence>
<evidence type="ECO:0000259" key="7">
    <source>
        <dbReference type="Pfam" id="PF06398"/>
    </source>
</evidence>